<name>A0A4T0X2H5_9ASCO</name>
<keyword evidence="1" id="KW-0175">Coiled coil</keyword>
<feature type="region of interest" description="Disordered" evidence="2">
    <location>
        <begin position="235"/>
        <end position="268"/>
    </location>
</feature>
<comment type="caution">
    <text evidence="3">The sequence shown here is derived from an EMBL/GenBank/DDBJ whole genome shotgun (WGS) entry which is preliminary data.</text>
</comment>
<proteinExistence type="predicted"/>
<gene>
    <name evidence="3" type="ORF">CANINC_002141</name>
</gene>
<feature type="compositionally biased region" description="Low complexity" evidence="2">
    <location>
        <begin position="116"/>
        <end position="128"/>
    </location>
</feature>
<feature type="coiled-coil region" evidence="1">
    <location>
        <begin position="293"/>
        <end position="327"/>
    </location>
</feature>
<dbReference type="EMBL" id="SELW01000331">
    <property type="protein sequence ID" value="TID29184.1"/>
    <property type="molecule type" value="Genomic_DNA"/>
</dbReference>
<evidence type="ECO:0000256" key="1">
    <source>
        <dbReference type="SAM" id="Coils"/>
    </source>
</evidence>
<reference evidence="3 4" key="1">
    <citation type="journal article" date="2019" name="Front. Genet.">
        <title>Whole-Genome Sequencing of the Opportunistic Yeast Pathogen Candida inconspicua Uncovers Its Hybrid Origin.</title>
        <authorList>
            <person name="Mixao V."/>
            <person name="Hansen A.P."/>
            <person name="Saus E."/>
            <person name="Boekhout T."/>
            <person name="Lass-Florl C."/>
            <person name="Gabaldon T."/>
        </authorList>
    </citation>
    <scope>NUCLEOTIDE SEQUENCE [LARGE SCALE GENOMIC DNA]</scope>
    <source>
        <strain evidence="3 4">CBS 180</strain>
    </source>
</reference>
<sequence>MQQLSQSVSNDLLDIQNLLKTHTNDSEDELLTVPTAITHNEIGHFNIEQDTTVIFSSQGKTNQVLHSRKSTESVKKSLSSTNITPYFELPNSKEESTTLSNSNRSKGDDKIKSRTDTNNTTNTYTNNNMSQHGMNCVGIISGNSSPNSNFSCTPIESVSSCTPEATLTSELNEIYDSLPTMNTMKHSINNDPNDNVQTQIDNKYQMNNIEVDAAEKFFLEQFSIDEELEKIISSPSNPLNQSVENETEKFTSSNISRNSKKRKVSNEPAVDNSSLRKCFSKLKSNYLSLCQTYNRLLDDYNKTKHQNKELRRALDDAITEKEILENEKDYYLVEREDMKAAIESLLHEVTIYRSKSKVRSKCVC</sequence>
<organism evidence="3 4">
    <name type="scientific">Pichia inconspicua</name>
    <dbReference type="NCBI Taxonomy" id="52247"/>
    <lineage>
        <taxon>Eukaryota</taxon>
        <taxon>Fungi</taxon>
        <taxon>Dikarya</taxon>
        <taxon>Ascomycota</taxon>
        <taxon>Saccharomycotina</taxon>
        <taxon>Pichiomycetes</taxon>
        <taxon>Pichiales</taxon>
        <taxon>Pichiaceae</taxon>
        <taxon>Pichia</taxon>
    </lineage>
</organism>
<feature type="compositionally biased region" description="Basic and acidic residues" evidence="2">
    <location>
        <begin position="105"/>
        <end position="115"/>
    </location>
</feature>
<evidence type="ECO:0000256" key="2">
    <source>
        <dbReference type="SAM" id="MobiDB-lite"/>
    </source>
</evidence>
<keyword evidence="4" id="KW-1185">Reference proteome</keyword>
<protein>
    <submittedName>
        <fullName evidence="3">Uncharacterized protein</fullName>
    </submittedName>
</protein>
<dbReference type="Proteomes" id="UP000307173">
    <property type="component" value="Unassembled WGS sequence"/>
</dbReference>
<evidence type="ECO:0000313" key="3">
    <source>
        <dbReference type="EMBL" id="TID29184.1"/>
    </source>
</evidence>
<accession>A0A4T0X2H5</accession>
<feature type="compositionally biased region" description="Polar residues" evidence="2">
    <location>
        <begin position="235"/>
        <end position="244"/>
    </location>
</feature>
<dbReference type="OrthoDB" id="3995094at2759"/>
<feature type="region of interest" description="Disordered" evidence="2">
    <location>
        <begin position="84"/>
        <end position="131"/>
    </location>
</feature>
<dbReference type="AlphaFoldDB" id="A0A4T0X2H5"/>
<evidence type="ECO:0000313" key="4">
    <source>
        <dbReference type="Proteomes" id="UP000307173"/>
    </source>
</evidence>